<dbReference type="Gene3D" id="1.10.10.10">
    <property type="entry name" value="Winged helix-like DNA-binding domain superfamily/Winged helix DNA-binding domain"/>
    <property type="match status" value="1"/>
</dbReference>
<keyword evidence="3" id="KW-1185">Reference proteome</keyword>
<dbReference type="RefSeq" id="WP_376830698.1">
    <property type="nucleotide sequence ID" value="NZ_JBHLWR010000006.1"/>
</dbReference>
<evidence type="ECO:0000259" key="1">
    <source>
        <dbReference type="PROSITE" id="PS50995"/>
    </source>
</evidence>
<dbReference type="PRINTS" id="PR00598">
    <property type="entry name" value="HTHMARR"/>
</dbReference>
<reference evidence="3" key="1">
    <citation type="journal article" date="2019" name="Int. J. Syst. Evol. Microbiol.">
        <title>The Global Catalogue of Microorganisms (GCM) 10K type strain sequencing project: providing services to taxonomists for standard genome sequencing and annotation.</title>
        <authorList>
            <consortium name="The Broad Institute Genomics Platform"/>
            <consortium name="The Broad Institute Genome Sequencing Center for Infectious Disease"/>
            <person name="Wu L."/>
            <person name="Ma J."/>
        </authorList>
    </citation>
    <scope>NUCLEOTIDE SEQUENCE [LARGE SCALE GENOMIC DNA]</scope>
    <source>
        <strain evidence="3">CCM 7941</strain>
    </source>
</reference>
<protein>
    <submittedName>
        <fullName evidence="2">MarR family winged helix-turn-helix transcriptional regulator</fullName>
    </submittedName>
</protein>
<dbReference type="SMART" id="SM00347">
    <property type="entry name" value="HTH_MARR"/>
    <property type="match status" value="1"/>
</dbReference>
<dbReference type="InterPro" id="IPR036390">
    <property type="entry name" value="WH_DNA-bd_sf"/>
</dbReference>
<evidence type="ECO:0000313" key="2">
    <source>
        <dbReference type="EMBL" id="MFC3266893.1"/>
    </source>
</evidence>
<sequence>MRSAPIDYGPLADNAGYLLRRAQLWIFQDFIRTMAPLDLRPAQYSVLLLIRQNPGLSQITLACALGIERARLVRLLDQLEERRLVERRPSASDRRSHAMHLTPQGEKLLEEAATLYSRHNAAWLQELGGADNYAELIRLLGKFGKTA</sequence>
<gene>
    <name evidence="2" type="ORF">ACFOEX_11110</name>
</gene>
<name>A0ABV7LGW6_9HYPH</name>
<proteinExistence type="predicted"/>
<evidence type="ECO:0000313" key="3">
    <source>
        <dbReference type="Proteomes" id="UP001595536"/>
    </source>
</evidence>
<dbReference type="Pfam" id="PF01047">
    <property type="entry name" value="MarR"/>
    <property type="match status" value="1"/>
</dbReference>
<dbReference type="EMBL" id="JBHRUV010000061">
    <property type="protein sequence ID" value="MFC3266893.1"/>
    <property type="molecule type" value="Genomic_DNA"/>
</dbReference>
<dbReference type="Proteomes" id="UP001595536">
    <property type="component" value="Unassembled WGS sequence"/>
</dbReference>
<dbReference type="InterPro" id="IPR036388">
    <property type="entry name" value="WH-like_DNA-bd_sf"/>
</dbReference>
<comment type="caution">
    <text evidence="2">The sequence shown here is derived from an EMBL/GenBank/DDBJ whole genome shotgun (WGS) entry which is preliminary data.</text>
</comment>
<dbReference type="SUPFAM" id="SSF46785">
    <property type="entry name" value="Winged helix' DNA-binding domain"/>
    <property type="match status" value="1"/>
</dbReference>
<dbReference type="InterPro" id="IPR000835">
    <property type="entry name" value="HTH_MarR-typ"/>
</dbReference>
<dbReference type="InterPro" id="IPR039422">
    <property type="entry name" value="MarR/SlyA-like"/>
</dbReference>
<organism evidence="2 3">
    <name type="scientific">Camelimonas abortus</name>
    <dbReference type="NCBI Taxonomy" id="1017184"/>
    <lineage>
        <taxon>Bacteria</taxon>
        <taxon>Pseudomonadati</taxon>
        <taxon>Pseudomonadota</taxon>
        <taxon>Alphaproteobacteria</taxon>
        <taxon>Hyphomicrobiales</taxon>
        <taxon>Chelatococcaceae</taxon>
        <taxon>Camelimonas</taxon>
    </lineage>
</organism>
<feature type="domain" description="HTH marR-type" evidence="1">
    <location>
        <begin position="12"/>
        <end position="145"/>
    </location>
</feature>
<dbReference type="PANTHER" id="PTHR33164:SF89">
    <property type="entry name" value="MARR FAMILY REGULATORY PROTEIN"/>
    <property type="match status" value="1"/>
</dbReference>
<accession>A0ABV7LGW6</accession>
<dbReference type="PANTHER" id="PTHR33164">
    <property type="entry name" value="TRANSCRIPTIONAL REGULATOR, MARR FAMILY"/>
    <property type="match status" value="1"/>
</dbReference>
<dbReference type="PROSITE" id="PS50995">
    <property type="entry name" value="HTH_MARR_2"/>
    <property type="match status" value="1"/>
</dbReference>